<gene>
    <name evidence="7" type="ORF">PRIO_2951</name>
</gene>
<dbReference type="Pfam" id="PF02588">
    <property type="entry name" value="YitT_membrane"/>
    <property type="match status" value="1"/>
</dbReference>
<name>A0A0E4H9W5_9BACL</name>
<evidence type="ECO:0000256" key="4">
    <source>
        <dbReference type="ARBA" id="ARBA00022989"/>
    </source>
</evidence>
<sequence>MNTLRKNGKPFRQRMGVRVLGVIAGGLLAAVGLELFLMPHQLVPGGIAGLSALFAHTTEMRLGLFLFLFNLPFILISRRQIHLRFALYVMLGLVCLTAGSLALHRFPSLTGEPLTASIAGGLSLGFGIGISIRFGGMSGGAGDPGYALLSQGPAKSAEYIIMVFNCTILLCGGALFGWDQAMYSILAYLLAFEAVRICIRDLSRTRAVWITSSRPEEIRLALHRKLAREAKLIRASGAKGQPGTLFCIASKLEEEELATIVRTCDQDSQIVFRSTRRGRRAARFRD</sequence>
<dbReference type="Proteomes" id="UP000033163">
    <property type="component" value="Chromosome I"/>
</dbReference>
<feature type="transmembrane region" description="Helical" evidence="6">
    <location>
        <begin position="60"/>
        <end position="78"/>
    </location>
</feature>
<dbReference type="HOGENOM" id="CLU_063199_1_0_9"/>
<evidence type="ECO:0000256" key="5">
    <source>
        <dbReference type="ARBA" id="ARBA00023136"/>
    </source>
</evidence>
<protein>
    <submittedName>
        <fullName evidence="7">Putative membrane protein</fullName>
    </submittedName>
</protein>
<dbReference type="PATRIC" id="fig|1073571.4.peg.3146"/>
<dbReference type="AlphaFoldDB" id="A0A0E4H9W5"/>
<dbReference type="STRING" id="483937.AMQ84_13015"/>
<keyword evidence="4 6" id="KW-1133">Transmembrane helix</keyword>
<dbReference type="GO" id="GO:0005886">
    <property type="term" value="C:plasma membrane"/>
    <property type="evidence" value="ECO:0007669"/>
    <property type="project" value="UniProtKB-SubCell"/>
</dbReference>
<dbReference type="EMBL" id="LN831776">
    <property type="protein sequence ID" value="CQR55354.1"/>
    <property type="molecule type" value="Genomic_DNA"/>
</dbReference>
<dbReference type="RefSeq" id="WP_020431348.1">
    <property type="nucleotide sequence ID" value="NZ_AGBD01001265.1"/>
</dbReference>
<feature type="transmembrane region" description="Helical" evidence="6">
    <location>
        <begin position="157"/>
        <end position="176"/>
    </location>
</feature>
<reference evidence="8" key="1">
    <citation type="submission" date="2015-03" db="EMBL/GenBank/DDBJ databases">
        <authorList>
            <person name="Wibberg D."/>
        </authorList>
    </citation>
    <scope>NUCLEOTIDE SEQUENCE [LARGE SCALE GENOMIC DNA]</scope>
</reference>
<keyword evidence="3 6" id="KW-0812">Transmembrane</keyword>
<dbReference type="PIRSF" id="PIRSF006483">
    <property type="entry name" value="Membrane_protein_YitT"/>
    <property type="match status" value="1"/>
</dbReference>
<evidence type="ECO:0000256" key="6">
    <source>
        <dbReference type="SAM" id="Phobius"/>
    </source>
</evidence>
<organism evidence="7 8">
    <name type="scientific">Paenibacillus riograndensis SBR5</name>
    <dbReference type="NCBI Taxonomy" id="1073571"/>
    <lineage>
        <taxon>Bacteria</taxon>
        <taxon>Bacillati</taxon>
        <taxon>Bacillota</taxon>
        <taxon>Bacilli</taxon>
        <taxon>Bacillales</taxon>
        <taxon>Paenibacillaceae</taxon>
        <taxon>Paenibacillus</taxon>
        <taxon>Paenibacillus sonchi group</taxon>
    </lineage>
</organism>
<evidence type="ECO:0000256" key="1">
    <source>
        <dbReference type="ARBA" id="ARBA00004651"/>
    </source>
</evidence>
<dbReference type="InterPro" id="IPR051461">
    <property type="entry name" value="UPF0750_membrane"/>
</dbReference>
<keyword evidence="5 6" id="KW-0472">Membrane</keyword>
<evidence type="ECO:0000313" key="7">
    <source>
        <dbReference type="EMBL" id="CQR55354.1"/>
    </source>
</evidence>
<dbReference type="InterPro" id="IPR003740">
    <property type="entry name" value="YitT"/>
</dbReference>
<evidence type="ECO:0000256" key="3">
    <source>
        <dbReference type="ARBA" id="ARBA00022692"/>
    </source>
</evidence>
<feature type="transmembrane region" description="Helical" evidence="6">
    <location>
        <begin position="85"/>
        <end position="104"/>
    </location>
</feature>
<dbReference type="KEGG" id="pri:PRIO_2951"/>
<feature type="transmembrane region" description="Helical" evidence="6">
    <location>
        <begin position="182"/>
        <end position="199"/>
    </location>
</feature>
<feature type="transmembrane region" description="Helical" evidence="6">
    <location>
        <begin position="116"/>
        <end position="136"/>
    </location>
</feature>
<evidence type="ECO:0000256" key="2">
    <source>
        <dbReference type="ARBA" id="ARBA00022475"/>
    </source>
</evidence>
<dbReference type="PANTHER" id="PTHR33545">
    <property type="entry name" value="UPF0750 MEMBRANE PROTEIN YITT-RELATED"/>
    <property type="match status" value="1"/>
</dbReference>
<comment type="subcellular location">
    <subcellularLocation>
        <location evidence="1">Cell membrane</location>
        <topology evidence="1">Multi-pass membrane protein</topology>
    </subcellularLocation>
</comment>
<accession>A0A0E4H9W5</accession>
<proteinExistence type="predicted"/>
<dbReference type="PANTHER" id="PTHR33545:SF3">
    <property type="entry name" value="UPF0750 MEMBRANE PROTEIN YQFU"/>
    <property type="match status" value="1"/>
</dbReference>
<feature type="transmembrane region" description="Helical" evidence="6">
    <location>
        <begin position="20"/>
        <end position="40"/>
    </location>
</feature>
<keyword evidence="2" id="KW-1003">Cell membrane</keyword>
<evidence type="ECO:0000313" key="8">
    <source>
        <dbReference type="Proteomes" id="UP000033163"/>
    </source>
</evidence>